<dbReference type="RefSeq" id="WP_183363686.1">
    <property type="nucleotide sequence ID" value="NZ_BAAADZ010000005.1"/>
</dbReference>
<dbReference type="InterPro" id="IPR011701">
    <property type="entry name" value="MFS"/>
</dbReference>
<keyword evidence="2" id="KW-1003">Cell membrane</keyword>
<keyword evidence="5 6" id="KW-0472">Membrane</keyword>
<sequence>MATEVSASKRHLSFALLLLVAIISYVDRQVFTLFQDDIKLELDLTDGQLGLITGLSFALFYTLAAFPIARYADRGDRRFTIALCVIVWSAATAFCGLAHSFWQMILARIGLAAGEAGAGPASQSLLTEIYPIERRTIVISAMLAASAIGISGGLALGGWLSQFVGWRSVFLILGLPGIGLGVSVWLLCAEPRRGKGNLTIPPPQIEFSEVLRIMVSNVSLRWVGLMLCMVPLTGFAFILWGASFFQRVHGMDKAETGFWLGGAMALGLVIGNLLAGWVSDRYGKANPRFNGWFAGLGLIAAFPFALGFALSSNAYVALGCFVVVKFMMTLHLGPIIALCYAQVSVAMRAMMSATINMMIGLAGTGIGGTAAGFASQAFAADYGEKSLQPALALISGCLLVGGFAAIMAGRTAKPLETQD</sequence>
<dbReference type="EMBL" id="JACICE010000004">
    <property type="protein sequence ID" value="MBB3776915.1"/>
    <property type="molecule type" value="Genomic_DNA"/>
</dbReference>
<feature type="transmembrane region" description="Helical" evidence="6">
    <location>
        <begin position="166"/>
        <end position="188"/>
    </location>
</feature>
<comment type="caution">
    <text evidence="8">The sequence shown here is derived from an EMBL/GenBank/DDBJ whole genome shotgun (WGS) entry which is preliminary data.</text>
</comment>
<evidence type="ECO:0000256" key="6">
    <source>
        <dbReference type="SAM" id="Phobius"/>
    </source>
</evidence>
<evidence type="ECO:0000259" key="7">
    <source>
        <dbReference type="PROSITE" id="PS50850"/>
    </source>
</evidence>
<comment type="subcellular location">
    <subcellularLocation>
        <location evidence="1">Cell membrane</location>
        <topology evidence="1">Multi-pass membrane protein</topology>
    </subcellularLocation>
</comment>
<proteinExistence type="predicted"/>
<accession>A0ABR6I235</accession>
<feature type="transmembrane region" description="Helical" evidence="6">
    <location>
        <begin position="353"/>
        <end position="378"/>
    </location>
</feature>
<dbReference type="Proteomes" id="UP000548685">
    <property type="component" value="Unassembled WGS sequence"/>
</dbReference>
<feature type="transmembrane region" description="Helical" evidence="6">
    <location>
        <begin position="105"/>
        <end position="126"/>
    </location>
</feature>
<dbReference type="PANTHER" id="PTHR43124">
    <property type="entry name" value="PURINE EFFLUX PUMP PBUE"/>
    <property type="match status" value="1"/>
</dbReference>
<feature type="transmembrane region" description="Helical" evidence="6">
    <location>
        <begin position="316"/>
        <end position="341"/>
    </location>
</feature>
<keyword evidence="3 6" id="KW-0812">Transmembrane</keyword>
<evidence type="ECO:0000256" key="1">
    <source>
        <dbReference type="ARBA" id="ARBA00004651"/>
    </source>
</evidence>
<gene>
    <name evidence="8" type="ORF">FHS52_002908</name>
</gene>
<dbReference type="InterPro" id="IPR036259">
    <property type="entry name" value="MFS_trans_sf"/>
</dbReference>
<dbReference type="PANTHER" id="PTHR43124:SF3">
    <property type="entry name" value="CHLORAMPHENICOL EFFLUX PUMP RV0191"/>
    <property type="match status" value="1"/>
</dbReference>
<dbReference type="PROSITE" id="PS50850">
    <property type="entry name" value="MFS"/>
    <property type="match status" value="1"/>
</dbReference>
<feature type="transmembrane region" description="Helical" evidence="6">
    <location>
        <begin position="138"/>
        <end position="160"/>
    </location>
</feature>
<dbReference type="Gene3D" id="1.20.1250.20">
    <property type="entry name" value="MFS general substrate transporter like domains"/>
    <property type="match status" value="2"/>
</dbReference>
<reference evidence="8 9" key="1">
    <citation type="submission" date="2020-08" db="EMBL/GenBank/DDBJ databases">
        <title>Genomic Encyclopedia of Type Strains, Phase IV (KMG-IV): sequencing the most valuable type-strain genomes for metagenomic binning, comparative biology and taxonomic classification.</title>
        <authorList>
            <person name="Goeker M."/>
        </authorList>
    </citation>
    <scope>NUCLEOTIDE SEQUENCE [LARGE SCALE GENOMIC DNA]</scope>
    <source>
        <strain evidence="8 9">DSM 8510</strain>
    </source>
</reference>
<feature type="transmembrane region" description="Helical" evidence="6">
    <location>
        <begin position="289"/>
        <end position="310"/>
    </location>
</feature>
<feature type="transmembrane region" description="Helical" evidence="6">
    <location>
        <begin position="222"/>
        <end position="245"/>
    </location>
</feature>
<name>A0ABR6I235_9SPHN</name>
<protein>
    <submittedName>
        <fullName evidence="8">MFS family permease</fullName>
    </submittedName>
</protein>
<feature type="domain" description="Major facilitator superfamily (MFS) profile" evidence="7">
    <location>
        <begin position="13"/>
        <end position="413"/>
    </location>
</feature>
<evidence type="ECO:0000313" key="9">
    <source>
        <dbReference type="Proteomes" id="UP000548685"/>
    </source>
</evidence>
<evidence type="ECO:0000256" key="3">
    <source>
        <dbReference type="ARBA" id="ARBA00022692"/>
    </source>
</evidence>
<feature type="transmembrane region" description="Helical" evidence="6">
    <location>
        <begin position="257"/>
        <end position="277"/>
    </location>
</feature>
<evidence type="ECO:0000313" key="8">
    <source>
        <dbReference type="EMBL" id="MBB3776915.1"/>
    </source>
</evidence>
<organism evidence="8 9">
    <name type="scientific">Erythrobacter ramosus</name>
    <dbReference type="NCBI Taxonomy" id="35811"/>
    <lineage>
        <taxon>Bacteria</taxon>
        <taxon>Pseudomonadati</taxon>
        <taxon>Pseudomonadota</taxon>
        <taxon>Alphaproteobacteria</taxon>
        <taxon>Sphingomonadales</taxon>
        <taxon>Erythrobacteraceae</taxon>
        <taxon>Erythrobacter/Porphyrobacter group</taxon>
        <taxon>Erythrobacter</taxon>
    </lineage>
</organism>
<evidence type="ECO:0000256" key="4">
    <source>
        <dbReference type="ARBA" id="ARBA00022989"/>
    </source>
</evidence>
<keyword evidence="9" id="KW-1185">Reference proteome</keyword>
<feature type="transmembrane region" description="Helical" evidence="6">
    <location>
        <begin position="52"/>
        <end position="72"/>
    </location>
</feature>
<dbReference type="SUPFAM" id="SSF103473">
    <property type="entry name" value="MFS general substrate transporter"/>
    <property type="match status" value="1"/>
</dbReference>
<feature type="transmembrane region" description="Helical" evidence="6">
    <location>
        <begin position="390"/>
        <end position="409"/>
    </location>
</feature>
<keyword evidence="4 6" id="KW-1133">Transmembrane helix</keyword>
<evidence type="ECO:0000256" key="2">
    <source>
        <dbReference type="ARBA" id="ARBA00022475"/>
    </source>
</evidence>
<dbReference type="InterPro" id="IPR020846">
    <property type="entry name" value="MFS_dom"/>
</dbReference>
<feature type="transmembrane region" description="Helical" evidence="6">
    <location>
        <begin position="79"/>
        <end position="99"/>
    </location>
</feature>
<dbReference type="Pfam" id="PF07690">
    <property type="entry name" value="MFS_1"/>
    <property type="match status" value="1"/>
</dbReference>
<dbReference type="InterPro" id="IPR050189">
    <property type="entry name" value="MFS_Efflux_Transporters"/>
</dbReference>
<evidence type="ECO:0000256" key="5">
    <source>
        <dbReference type="ARBA" id="ARBA00023136"/>
    </source>
</evidence>